<dbReference type="SUPFAM" id="SSF52047">
    <property type="entry name" value="RNI-like"/>
    <property type="match status" value="1"/>
</dbReference>
<dbReference type="AlphaFoldDB" id="A0AAD7JH35"/>
<evidence type="ECO:0008006" key="3">
    <source>
        <dbReference type="Google" id="ProtNLM"/>
    </source>
</evidence>
<proteinExistence type="predicted"/>
<accession>A0AAD7JH35</accession>
<gene>
    <name evidence="1" type="ORF">B0H16DRAFT_1526664</name>
</gene>
<dbReference type="EMBL" id="JARKIB010000028">
    <property type="protein sequence ID" value="KAJ7764300.1"/>
    <property type="molecule type" value="Genomic_DNA"/>
</dbReference>
<keyword evidence="2" id="KW-1185">Reference proteome</keyword>
<evidence type="ECO:0000313" key="2">
    <source>
        <dbReference type="Proteomes" id="UP001215598"/>
    </source>
</evidence>
<dbReference type="CDD" id="cd09917">
    <property type="entry name" value="F-box_SF"/>
    <property type="match status" value="1"/>
</dbReference>
<comment type="caution">
    <text evidence="1">The sequence shown here is derived from an EMBL/GenBank/DDBJ whole genome shotgun (WGS) entry which is preliminary data.</text>
</comment>
<dbReference type="Gene3D" id="3.80.10.10">
    <property type="entry name" value="Ribonuclease Inhibitor"/>
    <property type="match status" value="1"/>
</dbReference>
<dbReference type="Proteomes" id="UP001215598">
    <property type="component" value="Unassembled WGS sequence"/>
</dbReference>
<dbReference type="InterPro" id="IPR032675">
    <property type="entry name" value="LRR_dom_sf"/>
</dbReference>
<reference evidence="1" key="1">
    <citation type="submission" date="2023-03" db="EMBL/GenBank/DDBJ databases">
        <title>Massive genome expansion in bonnet fungi (Mycena s.s.) driven by repeated elements and novel gene families across ecological guilds.</title>
        <authorList>
            <consortium name="Lawrence Berkeley National Laboratory"/>
            <person name="Harder C.B."/>
            <person name="Miyauchi S."/>
            <person name="Viragh M."/>
            <person name="Kuo A."/>
            <person name="Thoen E."/>
            <person name="Andreopoulos B."/>
            <person name="Lu D."/>
            <person name="Skrede I."/>
            <person name="Drula E."/>
            <person name="Henrissat B."/>
            <person name="Morin E."/>
            <person name="Kohler A."/>
            <person name="Barry K."/>
            <person name="LaButti K."/>
            <person name="Morin E."/>
            <person name="Salamov A."/>
            <person name="Lipzen A."/>
            <person name="Mereny Z."/>
            <person name="Hegedus B."/>
            <person name="Baldrian P."/>
            <person name="Stursova M."/>
            <person name="Weitz H."/>
            <person name="Taylor A."/>
            <person name="Grigoriev I.V."/>
            <person name="Nagy L.G."/>
            <person name="Martin F."/>
            <person name="Kauserud H."/>
        </authorList>
    </citation>
    <scope>NUCLEOTIDE SEQUENCE</scope>
    <source>
        <strain evidence="1">CBHHK182m</strain>
    </source>
</reference>
<organism evidence="1 2">
    <name type="scientific">Mycena metata</name>
    <dbReference type="NCBI Taxonomy" id="1033252"/>
    <lineage>
        <taxon>Eukaryota</taxon>
        <taxon>Fungi</taxon>
        <taxon>Dikarya</taxon>
        <taxon>Basidiomycota</taxon>
        <taxon>Agaricomycotina</taxon>
        <taxon>Agaricomycetes</taxon>
        <taxon>Agaricomycetidae</taxon>
        <taxon>Agaricales</taxon>
        <taxon>Marasmiineae</taxon>
        <taxon>Mycenaceae</taxon>
        <taxon>Mycena</taxon>
    </lineage>
</organism>
<name>A0AAD7JH35_9AGAR</name>
<protein>
    <recommendedName>
        <fullName evidence="3">F-box domain-containing protein</fullName>
    </recommendedName>
</protein>
<sequence>MSLTLSGRSVTRKSSGFLKFWKNLSRLAISPESETQIPESDVILPTELWLEILEWIHGYTLLEALSRVSKRLRWIVLPLYFRAQQIFPFMETFAFRRRSMSAELAGYQKRSLQRLKFLRSERFIHVVTDLFISPYPPGYNRRHRVIHTPVDAVMHRLLSTLPDFNNLTKLVLRFPHCDDTLFSALGSLHLDSFELEVLPDSLGSIPIPTRREFIFNPSSSPVQMLPPASLSLRFLFPESMQSIVAGPTGTDTIIRALLSTPSGFPALTKLDISLRSAERPEFPSALEVCPNLSSLRLRSSVTDGSTGPADLPPFSSTLIRHLTSYHGPAAFAPAFAVSAVAAPFLLPPILKKLPPTLETLELGVTLVPVFLLETIGNAFPALTTLAINAHLDAFHPGSVERRTLPDPDSADSDKVLVRLSLPQNLHRLRTLRLGAQLAGATPVQIHTSAREAVSAFSGGYDPTSWRRWVVDRPWYCVEWTRTALGEREGGSGFNEGTVRVEYGEHYFESFERGQRISERTVEEAVQRMT</sequence>
<evidence type="ECO:0000313" key="1">
    <source>
        <dbReference type="EMBL" id="KAJ7764300.1"/>
    </source>
</evidence>